<dbReference type="PANTHER" id="PTHR33744">
    <property type="entry name" value="CARBOHYDRATE DIACID REGULATOR"/>
    <property type="match status" value="1"/>
</dbReference>
<dbReference type="Gene3D" id="1.10.10.2840">
    <property type="entry name" value="PucR C-terminal helix-turn-helix domain"/>
    <property type="match status" value="1"/>
</dbReference>
<gene>
    <name evidence="5" type="ORF">SAMN05216215_108523</name>
</gene>
<organism evidence="5 6">
    <name type="scientific">Saccharopolyspora shandongensis</name>
    <dbReference type="NCBI Taxonomy" id="418495"/>
    <lineage>
        <taxon>Bacteria</taxon>
        <taxon>Bacillati</taxon>
        <taxon>Actinomycetota</taxon>
        <taxon>Actinomycetes</taxon>
        <taxon>Pseudonocardiales</taxon>
        <taxon>Pseudonocardiaceae</taxon>
        <taxon>Saccharopolyspora</taxon>
    </lineage>
</organism>
<evidence type="ECO:0000256" key="1">
    <source>
        <dbReference type="ARBA" id="ARBA00006754"/>
    </source>
</evidence>
<feature type="domain" description="Purine catabolism PurC-like" evidence="2">
    <location>
        <begin position="17"/>
        <end position="138"/>
    </location>
</feature>
<accession>A0A1H3TMF3</accession>
<dbReference type="AlphaFoldDB" id="A0A1H3TMF3"/>
<dbReference type="InterPro" id="IPR025736">
    <property type="entry name" value="PucR_C-HTH_dom"/>
</dbReference>
<dbReference type="Pfam" id="PF17853">
    <property type="entry name" value="GGDEF_2"/>
    <property type="match status" value="1"/>
</dbReference>
<dbReference type="PANTHER" id="PTHR33744:SF1">
    <property type="entry name" value="DNA-BINDING TRANSCRIPTIONAL ACTIVATOR ADER"/>
    <property type="match status" value="1"/>
</dbReference>
<dbReference type="InterPro" id="IPR041522">
    <property type="entry name" value="CdaR_GGDEF"/>
</dbReference>
<keyword evidence="6" id="KW-1185">Reference proteome</keyword>
<dbReference type="Pfam" id="PF07905">
    <property type="entry name" value="PucR"/>
    <property type="match status" value="1"/>
</dbReference>
<evidence type="ECO:0000313" key="6">
    <source>
        <dbReference type="Proteomes" id="UP000199529"/>
    </source>
</evidence>
<feature type="domain" description="PucR C-terminal helix-turn-helix" evidence="3">
    <location>
        <begin position="475"/>
        <end position="533"/>
    </location>
</feature>
<dbReference type="RefSeq" id="WP_093278157.1">
    <property type="nucleotide sequence ID" value="NZ_FNOK01000085.1"/>
</dbReference>
<feature type="domain" description="CdaR GGDEF-like" evidence="4">
    <location>
        <begin position="293"/>
        <end position="425"/>
    </location>
</feature>
<dbReference type="InterPro" id="IPR012914">
    <property type="entry name" value="PucR_dom"/>
</dbReference>
<proteinExistence type="inferred from homology"/>
<evidence type="ECO:0000259" key="4">
    <source>
        <dbReference type="Pfam" id="PF17853"/>
    </source>
</evidence>
<dbReference type="InterPro" id="IPR042070">
    <property type="entry name" value="PucR_C-HTH_sf"/>
</dbReference>
<evidence type="ECO:0000259" key="2">
    <source>
        <dbReference type="Pfam" id="PF07905"/>
    </source>
</evidence>
<dbReference type="EMBL" id="FNOK01000085">
    <property type="protein sequence ID" value="SDZ50519.1"/>
    <property type="molecule type" value="Genomic_DNA"/>
</dbReference>
<dbReference type="InterPro" id="IPR051448">
    <property type="entry name" value="CdaR-like_regulators"/>
</dbReference>
<sequence length="540" mass="57436">MKPTSPDVLALPTVSEALELPVLRRGKPRVVAGASGLDGRVRWVHVAEIADIAPLLSGGELVLTTGIALPEEPAQLVRYVDELAAVGASGLVVELVRRWRDRVPTALVDAAHRHDLPLVTLSEETKFVAVTEAVIARIRDAQLAELRATHAIHETFTALTTSGAEPASVLREAARIAGRPVVLETLAHQVLAYDSAGQDPVALLAEWAERSRSVVQSGRTSYDPDQRWLTTVVGARGDDWGRLVMLGPEPPHRHVVVAERAASALAVNRLATRDRESLERQTHRTLITELLAGNADTADLAARSAGVGVPLDGPLVGIAVRPHTTTTVAPALETQQVLRDLAEATALAARKAKLPVLVGVVDDVTVQALVALRAPEADAVLTRLAAEVRRSAGTHSLQVVVAVGSVVGSIAGARRTLTEAAQVAEAALHIDDGGREFHRLDDVRLRGLLHLLRGDERLIAFAERELGPIMSNERLLDALRSLCRHGGNKSAAAAAAHLSRTAYYAQLARIEQLLGVSLSAPESLVSLHVALLARDLHSGS</sequence>
<dbReference type="Pfam" id="PF13556">
    <property type="entry name" value="HTH_30"/>
    <property type="match status" value="1"/>
</dbReference>
<evidence type="ECO:0000259" key="3">
    <source>
        <dbReference type="Pfam" id="PF13556"/>
    </source>
</evidence>
<comment type="similarity">
    <text evidence="1">Belongs to the CdaR family.</text>
</comment>
<dbReference type="Proteomes" id="UP000199529">
    <property type="component" value="Unassembled WGS sequence"/>
</dbReference>
<dbReference type="OrthoDB" id="2973014at2"/>
<dbReference type="STRING" id="418495.SAMN05216215_108523"/>
<evidence type="ECO:0000313" key="5">
    <source>
        <dbReference type="EMBL" id="SDZ50519.1"/>
    </source>
</evidence>
<name>A0A1H3TMF3_9PSEU</name>
<reference evidence="6" key="1">
    <citation type="submission" date="2016-10" db="EMBL/GenBank/DDBJ databases">
        <authorList>
            <person name="Varghese N."/>
            <person name="Submissions S."/>
        </authorList>
    </citation>
    <scope>NUCLEOTIDE SEQUENCE [LARGE SCALE GENOMIC DNA]</scope>
    <source>
        <strain evidence="6">CGMCC 4.3530</strain>
    </source>
</reference>
<protein>
    <submittedName>
        <fullName evidence="5">Purine catabolism regulatory protein</fullName>
    </submittedName>
</protein>